<feature type="signal peptide" evidence="1">
    <location>
        <begin position="1"/>
        <end position="26"/>
    </location>
</feature>
<evidence type="ECO:0000256" key="1">
    <source>
        <dbReference type="SAM" id="SignalP"/>
    </source>
</evidence>
<keyword evidence="1" id="KW-0732">Signal</keyword>
<dbReference type="EMBL" id="FUWJ01000001">
    <property type="protein sequence ID" value="SJZ43364.1"/>
    <property type="molecule type" value="Genomic_DNA"/>
</dbReference>
<name>A0A1T4KLU2_9HYPH</name>
<feature type="chain" id="PRO_5013250462" description="DUF1849 family protein" evidence="1">
    <location>
        <begin position="27"/>
        <end position="272"/>
    </location>
</feature>
<reference evidence="3" key="1">
    <citation type="submission" date="2017-02" db="EMBL/GenBank/DDBJ databases">
        <authorList>
            <person name="Varghese N."/>
            <person name="Submissions S."/>
        </authorList>
    </citation>
    <scope>NUCLEOTIDE SEQUENCE [LARGE SCALE GENOMIC DNA]</scope>
    <source>
        <strain evidence="3">ATCC 27094</strain>
    </source>
</reference>
<protein>
    <recommendedName>
        <fullName evidence="4">DUF1849 family protein</fullName>
    </recommendedName>
</protein>
<accession>A0A1T4KLU2</accession>
<keyword evidence="3" id="KW-1185">Reference proteome</keyword>
<dbReference type="OrthoDB" id="9815514at2"/>
<proteinExistence type="predicted"/>
<dbReference type="AlphaFoldDB" id="A0A1T4KLU2"/>
<organism evidence="2 3">
    <name type="scientific">Enhydrobacter aerosaccus</name>
    <dbReference type="NCBI Taxonomy" id="225324"/>
    <lineage>
        <taxon>Bacteria</taxon>
        <taxon>Pseudomonadati</taxon>
        <taxon>Pseudomonadota</taxon>
        <taxon>Alphaproteobacteria</taxon>
        <taxon>Hyphomicrobiales</taxon>
        <taxon>Enhydrobacter</taxon>
    </lineage>
</organism>
<gene>
    <name evidence="2" type="ORF">SAMN02745126_01037</name>
</gene>
<dbReference type="STRING" id="225324.SAMN02745126_01037"/>
<dbReference type="Pfam" id="PF08904">
    <property type="entry name" value="EipB_like"/>
    <property type="match status" value="1"/>
</dbReference>
<evidence type="ECO:0008006" key="4">
    <source>
        <dbReference type="Google" id="ProtNLM"/>
    </source>
</evidence>
<evidence type="ECO:0000313" key="2">
    <source>
        <dbReference type="EMBL" id="SJZ43364.1"/>
    </source>
</evidence>
<dbReference type="InterPro" id="IPR015000">
    <property type="entry name" value="EipB-like"/>
</dbReference>
<dbReference type="Proteomes" id="UP000190092">
    <property type="component" value="Unassembled WGS sequence"/>
</dbReference>
<dbReference type="RefSeq" id="WP_085932711.1">
    <property type="nucleotide sequence ID" value="NZ_FUWJ01000001.1"/>
</dbReference>
<evidence type="ECO:0000313" key="3">
    <source>
        <dbReference type="Proteomes" id="UP000190092"/>
    </source>
</evidence>
<sequence length="272" mass="29519">MLNVRRWMLLPGWAAAIASLALPAGAQDLQPHRAAYDVSLLDHGKATPGTPGTYAFELKATCDSYILSQRLRLELDGPRGSVVTEQQSQMTESRDGRKLHFEHQASANGRQTSLVRGDATLAADGSGEAHFTEPEDQTVALPPGTMFPTAMTLATLKHAAAGDGGFDALFFFGEKPKPPQSVNVVIGRVPKRLADLKIPEEGISIVQGRSRIYYRGGFFDADSKKEGEQAAFEMSSLTLDNGVELYGTHEEGDSGFEYRISRLEPLPKPNCN</sequence>